<accession>A0A2P6VH26</accession>
<dbReference type="EMBL" id="LHPF02000007">
    <property type="protein sequence ID" value="PSC73394.1"/>
    <property type="molecule type" value="Genomic_DNA"/>
</dbReference>
<proteinExistence type="inferred from homology"/>
<comment type="similarity">
    <text evidence="1">Belongs to the glycosyltransferase GT106 family.</text>
</comment>
<feature type="compositionally biased region" description="Low complexity" evidence="6">
    <location>
        <begin position="439"/>
        <end position="448"/>
    </location>
</feature>
<dbReference type="InterPro" id="IPR019378">
    <property type="entry name" value="GDP-Fuc_O-FucTrfase"/>
</dbReference>
<evidence type="ECO:0000256" key="6">
    <source>
        <dbReference type="SAM" id="MobiDB-lite"/>
    </source>
</evidence>
<dbReference type="CDD" id="cd11296">
    <property type="entry name" value="O-FucT_like"/>
    <property type="match status" value="1"/>
</dbReference>
<feature type="region of interest" description="Disordered" evidence="6">
    <location>
        <begin position="427"/>
        <end position="448"/>
    </location>
</feature>
<dbReference type="GO" id="GO:0016740">
    <property type="term" value="F:transferase activity"/>
    <property type="evidence" value="ECO:0007669"/>
    <property type="project" value="UniProtKB-KW"/>
</dbReference>
<evidence type="ECO:0000256" key="5">
    <source>
        <dbReference type="ARBA" id="ARBA00030350"/>
    </source>
</evidence>
<evidence type="ECO:0000256" key="7">
    <source>
        <dbReference type="SAM" id="SignalP"/>
    </source>
</evidence>
<dbReference type="AlphaFoldDB" id="A0A2P6VH26"/>
<dbReference type="STRING" id="554055.A0A2P6VH26"/>
<keyword evidence="2" id="KW-0808">Transferase</keyword>
<organism evidence="8 9">
    <name type="scientific">Micractinium conductrix</name>
    <dbReference type="NCBI Taxonomy" id="554055"/>
    <lineage>
        <taxon>Eukaryota</taxon>
        <taxon>Viridiplantae</taxon>
        <taxon>Chlorophyta</taxon>
        <taxon>core chlorophytes</taxon>
        <taxon>Trebouxiophyceae</taxon>
        <taxon>Chlorellales</taxon>
        <taxon>Chlorellaceae</taxon>
        <taxon>Chlorella clade</taxon>
        <taxon>Micractinium</taxon>
    </lineage>
</organism>
<keyword evidence="7" id="KW-0732">Signal</keyword>
<evidence type="ECO:0000313" key="9">
    <source>
        <dbReference type="Proteomes" id="UP000239649"/>
    </source>
</evidence>
<name>A0A2P6VH26_9CHLO</name>
<evidence type="ECO:0000256" key="3">
    <source>
        <dbReference type="ARBA" id="ARBA00023253"/>
    </source>
</evidence>
<evidence type="ECO:0000256" key="2">
    <source>
        <dbReference type="ARBA" id="ARBA00022679"/>
    </source>
</evidence>
<dbReference type="GO" id="GO:0006004">
    <property type="term" value="P:fucose metabolic process"/>
    <property type="evidence" value="ECO:0007669"/>
    <property type="project" value="UniProtKB-KW"/>
</dbReference>
<keyword evidence="4" id="KW-0119">Carbohydrate metabolism</keyword>
<evidence type="ECO:0000256" key="4">
    <source>
        <dbReference type="ARBA" id="ARBA00023277"/>
    </source>
</evidence>
<comment type="caution">
    <text evidence="8">The sequence shown here is derived from an EMBL/GenBank/DDBJ whole genome shotgun (WGS) entry which is preliminary data.</text>
</comment>
<keyword evidence="3" id="KW-0294">Fucose metabolism</keyword>
<gene>
    <name evidence="8" type="ORF">C2E20_3377</name>
</gene>
<feature type="signal peptide" evidence="7">
    <location>
        <begin position="1"/>
        <end position="19"/>
    </location>
</feature>
<evidence type="ECO:0000313" key="8">
    <source>
        <dbReference type="EMBL" id="PSC73394.1"/>
    </source>
</evidence>
<reference evidence="8 9" key="1">
    <citation type="journal article" date="2018" name="Plant J.">
        <title>Genome sequences of Chlorella sorokiniana UTEX 1602 and Micractinium conductrix SAG 241.80: implications to maltose excretion by a green alga.</title>
        <authorList>
            <person name="Arriola M.B."/>
            <person name="Velmurugan N."/>
            <person name="Zhang Y."/>
            <person name="Plunkett M.H."/>
            <person name="Hondzo H."/>
            <person name="Barney B.M."/>
        </authorList>
    </citation>
    <scope>NUCLEOTIDE SEQUENCE [LARGE SCALE GENOMIC DNA]</scope>
    <source>
        <strain evidence="8 9">SAG 241.80</strain>
    </source>
</reference>
<dbReference type="OrthoDB" id="20368at2759"/>
<dbReference type="Proteomes" id="UP000239649">
    <property type="component" value="Unassembled WGS sequence"/>
</dbReference>
<evidence type="ECO:0000256" key="1">
    <source>
        <dbReference type="ARBA" id="ARBA00007737"/>
    </source>
</evidence>
<feature type="chain" id="PRO_5015187738" description="O-fucosyltransferase family protein" evidence="7">
    <location>
        <begin position="20"/>
        <end position="448"/>
    </location>
</feature>
<keyword evidence="9" id="KW-1185">Reference proteome</keyword>
<dbReference type="Pfam" id="PF10250">
    <property type="entry name" value="O-FucT"/>
    <property type="match status" value="1"/>
</dbReference>
<dbReference type="Gene3D" id="3.40.50.11350">
    <property type="match status" value="1"/>
</dbReference>
<sequence>MHWHVLLLLALALASACRAALPGGGGVALGRRGAAGEGAVDTPPRGLELGGRRYPLQLRYTACTGLVNQQYSHIAAFTLAAALGVAEVHLPPAAVRDSFGHMFSTHQDQNQMQWFPARAGALLDVQRLQRSWAEMGITVHEPHTLLPFPDLMFPAGAFQLTPLPGIDPRAVVRIDGVYLAGLDLHQLVTHVKQTAEAHLSRVYATFPGLQLDGLLLELPCTFFSLHTASMLPVVSQVASTLHFNPNMEYLADRVVSYITRDGRRKFNGAHLRVEKDAAEWFIILGGAQAVWDLYIEKMRETEFDFTTPLYIATGLLSYGAELEFAWGLSMLTGNHLCSEVLYKEQYMPPYELARLNSEQLALLDFLILARAEKFVGFGPSTFSFYLREHRMLHGAPPQQSVLVNASKIGTDEVFSRSARIALGSPDPFPSNAAAGGGDAQAAGGTTTT</sequence>
<protein>
    <recommendedName>
        <fullName evidence="5">O-fucosyltransferase family protein</fullName>
    </recommendedName>
</protein>